<reference evidence="4 5" key="1">
    <citation type="journal article" date="2023" name="G3 (Bethesda)">
        <title>A haplotype-resolved chromosome-scale genome for Quercus rubra L. provides insights into the genetics of adaptive traits for red oak species.</title>
        <authorList>
            <person name="Kapoor B."/>
            <person name="Jenkins J."/>
            <person name="Schmutz J."/>
            <person name="Zhebentyayeva T."/>
            <person name="Kuelheim C."/>
            <person name="Coggeshall M."/>
            <person name="Heim C."/>
            <person name="Lasky J.R."/>
            <person name="Leites L."/>
            <person name="Islam-Faridi N."/>
            <person name="Romero-Severson J."/>
            <person name="DeLeo V.L."/>
            <person name="Lucas S.M."/>
            <person name="Lazic D."/>
            <person name="Gailing O."/>
            <person name="Carlson J."/>
            <person name="Staton M."/>
        </authorList>
    </citation>
    <scope>NUCLEOTIDE SEQUENCE [LARGE SCALE GENOMIC DNA]</scope>
    <source>
        <strain evidence="4">Pseudo-F2</strain>
    </source>
</reference>
<keyword evidence="2" id="KW-0472">Membrane</keyword>
<dbReference type="InterPro" id="IPR001258">
    <property type="entry name" value="NHL_repeat"/>
</dbReference>
<comment type="caution">
    <text evidence="4">The sequence shown here is derived from an EMBL/GenBank/DDBJ whole genome shotgun (WGS) entry which is preliminary data.</text>
</comment>
<name>A0AAN7FQG9_QUERU</name>
<feature type="chain" id="PRO_5042825735" description="NHL repeat-containing protein" evidence="3">
    <location>
        <begin position="28"/>
        <end position="399"/>
    </location>
</feature>
<sequence>MASAFTTFFFFFFLVFNLASLHHHVLARDVVEIEEGYTVTTVIDGHKLGINPRSILPKPGSSDLLLLDSVSSIVYTLSFPTSKESKVKVNRLAGASDKNGGYADGELDSARFNKPRSFAVDLKGNVYVADKTNHAIRKISNTGVKTIAGGYSKNPGHQDGPAKNASFSDDFEISFVPEKCALLISDHGNQLVRQISLKAEDCVRGSQFALGAVSIWVLGLGLSCLLGLIVGIAVQPYIFRRKGFSPLCFKTWMHCLIRLGKQVLILCFDIRSAVARSSQFTLLRRLFWLSLSHLSLMFRIYKVKSPISRKEYVSLIDCDDISSSKLTKSEMYADQLKDLMTIDGGLDLLNMAEKIVNHCDDDKEGSDDTLTDSHGNVDAMIQANIMGFAEPVKEQWRGF</sequence>
<gene>
    <name evidence="4" type="ORF">RGQ29_015594</name>
</gene>
<evidence type="ECO:0000256" key="1">
    <source>
        <dbReference type="ARBA" id="ARBA00022737"/>
    </source>
</evidence>
<feature type="transmembrane region" description="Helical" evidence="2">
    <location>
        <begin position="208"/>
        <end position="234"/>
    </location>
</feature>
<dbReference type="SUPFAM" id="SSF101898">
    <property type="entry name" value="NHL repeat"/>
    <property type="match status" value="1"/>
</dbReference>
<dbReference type="PANTHER" id="PTHR13833">
    <property type="match status" value="1"/>
</dbReference>
<feature type="signal peptide" evidence="3">
    <location>
        <begin position="1"/>
        <end position="27"/>
    </location>
</feature>
<dbReference type="Gene3D" id="2.120.10.30">
    <property type="entry name" value="TolB, C-terminal domain"/>
    <property type="match status" value="1"/>
</dbReference>
<dbReference type="InterPro" id="IPR011042">
    <property type="entry name" value="6-blade_b-propeller_TolB-like"/>
</dbReference>
<keyword evidence="5" id="KW-1185">Reference proteome</keyword>
<dbReference type="Proteomes" id="UP001324115">
    <property type="component" value="Unassembled WGS sequence"/>
</dbReference>
<accession>A0AAN7FQG9</accession>
<proteinExistence type="predicted"/>
<keyword evidence="1" id="KW-0677">Repeat</keyword>
<keyword evidence="3" id="KW-0732">Signal</keyword>
<evidence type="ECO:0000256" key="3">
    <source>
        <dbReference type="SAM" id="SignalP"/>
    </source>
</evidence>
<evidence type="ECO:0000256" key="2">
    <source>
        <dbReference type="SAM" id="Phobius"/>
    </source>
</evidence>
<organism evidence="4 5">
    <name type="scientific">Quercus rubra</name>
    <name type="common">Northern red oak</name>
    <name type="synonym">Quercus borealis</name>
    <dbReference type="NCBI Taxonomy" id="3512"/>
    <lineage>
        <taxon>Eukaryota</taxon>
        <taxon>Viridiplantae</taxon>
        <taxon>Streptophyta</taxon>
        <taxon>Embryophyta</taxon>
        <taxon>Tracheophyta</taxon>
        <taxon>Spermatophyta</taxon>
        <taxon>Magnoliopsida</taxon>
        <taxon>eudicotyledons</taxon>
        <taxon>Gunneridae</taxon>
        <taxon>Pentapetalae</taxon>
        <taxon>rosids</taxon>
        <taxon>fabids</taxon>
        <taxon>Fagales</taxon>
        <taxon>Fagaceae</taxon>
        <taxon>Quercus</taxon>
    </lineage>
</organism>
<evidence type="ECO:0000313" key="4">
    <source>
        <dbReference type="EMBL" id="KAK4598173.1"/>
    </source>
</evidence>
<keyword evidence="2" id="KW-1133">Transmembrane helix</keyword>
<evidence type="ECO:0008006" key="6">
    <source>
        <dbReference type="Google" id="ProtNLM"/>
    </source>
</evidence>
<dbReference type="PANTHER" id="PTHR13833:SF71">
    <property type="entry name" value="NHL DOMAIN-CONTAINING PROTEIN"/>
    <property type="match status" value="1"/>
</dbReference>
<protein>
    <recommendedName>
        <fullName evidence="6">NHL repeat-containing protein</fullName>
    </recommendedName>
</protein>
<evidence type="ECO:0000313" key="5">
    <source>
        <dbReference type="Proteomes" id="UP001324115"/>
    </source>
</evidence>
<dbReference type="Pfam" id="PF01436">
    <property type="entry name" value="NHL"/>
    <property type="match status" value="1"/>
</dbReference>
<dbReference type="AlphaFoldDB" id="A0AAN7FQG9"/>
<keyword evidence="2" id="KW-0812">Transmembrane</keyword>
<dbReference type="EMBL" id="JAXUIC010000003">
    <property type="protein sequence ID" value="KAK4598173.1"/>
    <property type="molecule type" value="Genomic_DNA"/>
</dbReference>